<dbReference type="Gene3D" id="1.10.8.1050">
    <property type="entry name" value="Antitoxin VbhA-like"/>
    <property type="match status" value="1"/>
</dbReference>
<keyword evidence="3" id="KW-1185">Reference proteome</keyword>
<dbReference type="AlphaFoldDB" id="A0A157SG48"/>
<dbReference type="InterPro" id="IPR043038">
    <property type="entry name" value="VbhA_sf"/>
</dbReference>
<dbReference type="InterPro" id="IPR041535">
    <property type="entry name" value="VbhA"/>
</dbReference>
<gene>
    <name evidence="2" type="ORF">SAMEA3906486_02359</name>
</gene>
<reference evidence="2 3" key="1">
    <citation type="submission" date="2016-04" db="EMBL/GenBank/DDBJ databases">
        <authorList>
            <consortium name="Pathogen Informatics"/>
        </authorList>
    </citation>
    <scope>NUCLEOTIDE SEQUENCE [LARGE SCALE GENOMIC DNA]</scope>
    <source>
        <strain evidence="2 3">H050680373</strain>
    </source>
</reference>
<evidence type="ECO:0000313" key="3">
    <source>
        <dbReference type="Proteomes" id="UP000076848"/>
    </source>
</evidence>
<name>A0A157SG48_9BORD</name>
<accession>A0A157SG48</accession>
<protein>
    <recommendedName>
        <fullName evidence="1">Antitoxin VbhA domain-containing protein</fullName>
    </recommendedName>
</protein>
<dbReference type="Proteomes" id="UP000076848">
    <property type="component" value="Unassembled WGS sequence"/>
</dbReference>
<sequence length="80" mass="8712">MFSMPKTADAAPETVAVSLVAEQEQIERMAAIRSALASQRIEGLEPDPRAVADAERWARGEITIGAAVADFKMRVRLDMP</sequence>
<dbReference type="STRING" id="288768.SAMEA3906486_02359"/>
<proteinExistence type="predicted"/>
<dbReference type="EMBL" id="FKIF01000006">
    <property type="protein sequence ID" value="SAI69201.1"/>
    <property type="molecule type" value="Genomic_DNA"/>
</dbReference>
<dbReference type="CDD" id="cd11586">
    <property type="entry name" value="VbhA_like"/>
    <property type="match status" value="1"/>
</dbReference>
<dbReference type="Pfam" id="PF18495">
    <property type="entry name" value="VbhA"/>
    <property type="match status" value="1"/>
</dbReference>
<evidence type="ECO:0000313" key="2">
    <source>
        <dbReference type="EMBL" id="SAI69201.1"/>
    </source>
</evidence>
<organism evidence="2 3">
    <name type="scientific">Bordetella ansorpii</name>
    <dbReference type="NCBI Taxonomy" id="288768"/>
    <lineage>
        <taxon>Bacteria</taxon>
        <taxon>Pseudomonadati</taxon>
        <taxon>Pseudomonadota</taxon>
        <taxon>Betaproteobacteria</taxon>
        <taxon>Burkholderiales</taxon>
        <taxon>Alcaligenaceae</taxon>
        <taxon>Bordetella</taxon>
    </lineage>
</organism>
<feature type="domain" description="Antitoxin VbhA" evidence="1">
    <location>
        <begin position="28"/>
        <end position="74"/>
    </location>
</feature>
<dbReference type="InterPro" id="IPR033788">
    <property type="entry name" value="VbhA-like"/>
</dbReference>
<evidence type="ECO:0000259" key="1">
    <source>
        <dbReference type="Pfam" id="PF18495"/>
    </source>
</evidence>